<dbReference type="InterPro" id="IPR001375">
    <property type="entry name" value="Peptidase_S9_cat"/>
</dbReference>
<dbReference type="RefSeq" id="WP_066751208.1">
    <property type="nucleotide sequence ID" value="NZ_JBHUMB010000014.1"/>
</dbReference>
<proteinExistence type="predicted"/>
<organism evidence="3 4">
    <name type="scientific">Sphingobacterium populi</name>
    <dbReference type="NCBI Taxonomy" id="1812824"/>
    <lineage>
        <taxon>Bacteria</taxon>
        <taxon>Pseudomonadati</taxon>
        <taxon>Bacteroidota</taxon>
        <taxon>Sphingobacteriia</taxon>
        <taxon>Sphingobacteriales</taxon>
        <taxon>Sphingobacteriaceae</taxon>
        <taxon>Sphingobacterium</taxon>
    </lineage>
</organism>
<reference evidence="4" key="1">
    <citation type="journal article" date="2019" name="Int. J. Syst. Evol. Microbiol.">
        <title>The Global Catalogue of Microorganisms (GCM) 10K type strain sequencing project: providing services to taxonomists for standard genome sequencing and annotation.</title>
        <authorList>
            <consortium name="The Broad Institute Genomics Platform"/>
            <consortium name="The Broad Institute Genome Sequencing Center for Infectious Disease"/>
            <person name="Wu L."/>
            <person name="Ma J."/>
        </authorList>
    </citation>
    <scope>NUCLEOTIDE SEQUENCE [LARGE SCALE GENOMIC DNA]</scope>
    <source>
        <strain evidence="4">KCTC 42247</strain>
    </source>
</reference>
<evidence type="ECO:0000313" key="4">
    <source>
        <dbReference type="Proteomes" id="UP001597418"/>
    </source>
</evidence>
<dbReference type="InterPro" id="IPR029058">
    <property type="entry name" value="AB_hydrolase_fold"/>
</dbReference>
<sequence length="724" mass="81017">MTSTTLSNTFLAFIGFIIWQPAIAQQSDIRISDLKKIKQITDVQVPMNGSEVSYAVKDIVADSSVIGGFTYRTQWFTQALKPQATTNKQSIATHDKLIEQIAYAPDGKRWAIAKRVGKDKQLYAYNTNFLDTLSFSKIIPYQVQQVRFSADGKKALLAVRLTLQDLITSKNFNPTDAIPAWSFEKPGDAANKTIRKSTAQADADGDAQQVAAYLQQNEEKSIAKLTNKLQFQTESSTTGTLYFTHWYTVDLTDTTSARPLTTGFRSYPRAEFIAADQVIASVDRDTLAHPDRINSSDIVLININSGTQERVLGDGVHRYQLEAVATSGKKVAISQVAQNSLTLGQLWVYDTKSWQGKGIVHDRNQAQVQFGQKDDELYFLSSSNGGKVINQVDLSSGKVLVLTSVDEGINDYWVGKKQAVFSKTTYANPSELFISTSDFSKSEAITQINADWLAGKSIAKPEKFTFTNELGLEVEYWLLKPAAASTSHKSPLLVQIHGGPASMFGPGDASMWHEYQYFIAKGYGVLYGNPRGSNGYGEAFLQSNYRDWGLGPSKDVLTAVDKVVSQGWVNSNNLYVTGGSYGAFLTTWIIAHDHRFRAASSQRGVYDLYTFFGSGNVWPMLKRYFGGFPWENGIKQILEEQSPITYATDIQTPLLIFHGENDNRTGPTQSDYLYKQLKYLDREVEYVRHPDADHEITRSGNVAQRIDQMLRTYEFFERFRDSDR</sequence>
<feature type="domain" description="Peptidase S9 prolyl oligopeptidase catalytic" evidence="2">
    <location>
        <begin position="513"/>
        <end position="718"/>
    </location>
</feature>
<gene>
    <name evidence="3" type="ORF">ACFSQ6_12520</name>
</gene>
<dbReference type="Proteomes" id="UP001597418">
    <property type="component" value="Unassembled WGS sequence"/>
</dbReference>
<dbReference type="PANTHER" id="PTHR42776:SF27">
    <property type="entry name" value="DIPEPTIDYL PEPTIDASE FAMILY MEMBER 6"/>
    <property type="match status" value="1"/>
</dbReference>
<keyword evidence="4" id="KW-1185">Reference proteome</keyword>
<dbReference type="PANTHER" id="PTHR42776">
    <property type="entry name" value="SERINE PEPTIDASE S9 FAMILY MEMBER"/>
    <property type="match status" value="1"/>
</dbReference>
<dbReference type="SUPFAM" id="SSF53474">
    <property type="entry name" value="alpha/beta-Hydrolases"/>
    <property type="match status" value="1"/>
</dbReference>
<protein>
    <submittedName>
        <fullName evidence="3">Prolyl oligopeptidase family serine peptidase</fullName>
    </submittedName>
</protein>
<name>A0ABW5UF81_9SPHI</name>
<keyword evidence="1" id="KW-0378">Hydrolase</keyword>
<dbReference type="Pfam" id="PF00326">
    <property type="entry name" value="Peptidase_S9"/>
    <property type="match status" value="1"/>
</dbReference>
<accession>A0ABW5UF81</accession>
<evidence type="ECO:0000313" key="3">
    <source>
        <dbReference type="EMBL" id="MFD2744215.1"/>
    </source>
</evidence>
<evidence type="ECO:0000259" key="2">
    <source>
        <dbReference type="Pfam" id="PF00326"/>
    </source>
</evidence>
<comment type="caution">
    <text evidence="3">The sequence shown here is derived from an EMBL/GenBank/DDBJ whole genome shotgun (WGS) entry which is preliminary data.</text>
</comment>
<dbReference type="EMBL" id="JBHUMB010000014">
    <property type="protein sequence ID" value="MFD2744215.1"/>
    <property type="molecule type" value="Genomic_DNA"/>
</dbReference>
<dbReference type="Gene3D" id="3.40.50.1820">
    <property type="entry name" value="alpha/beta hydrolase"/>
    <property type="match status" value="1"/>
</dbReference>
<evidence type="ECO:0000256" key="1">
    <source>
        <dbReference type="ARBA" id="ARBA00022801"/>
    </source>
</evidence>
<dbReference type="SUPFAM" id="SSF69304">
    <property type="entry name" value="Tricorn protease N-terminal domain"/>
    <property type="match status" value="1"/>
</dbReference>